<organism evidence="1 2">
    <name type="scientific">Micromonospora parastrephiae</name>
    <dbReference type="NCBI Taxonomy" id="2806101"/>
    <lineage>
        <taxon>Bacteria</taxon>
        <taxon>Bacillati</taxon>
        <taxon>Actinomycetota</taxon>
        <taxon>Actinomycetes</taxon>
        <taxon>Micromonosporales</taxon>
        <taxon>Micromonosporaceae</taxon>
        <taxon>Micromonospora</taxon>
    </lineage>
</organism>
<keyword evidence="2" id="KW-1185">Reference proteome</keyword>
<proteinExistence type="predicted"/>
<gene>
    <name evidence="1" type="ORF">JNW91_00615</name>
</gene>
<reference evidence="1 2" key="1">
    <citation type="submission" date="2021-01" db="EMBL/GenBank/DDBJ databases">
        <title>Draft genome sequence of Micromonospora sp. strain STR1_7.</title>
        <authorList>
            <person name="Karlyshev A."/>
            <person name="Jawad R."/>
        </authorList>
    </citation>
    <scope>NUCLEOTIDE SEQUENCE [LARGE SCALE GENOMIC DNA]</scope>
    <source>
        <strain evidence="1 2">STR1-7</strain>
    </source>
</reference>
<accession>A0ABS1XML3</accession>
<evidence type="ECO:0000313" key="1">
    <source>
        <dbReference type="EMBL" id="MBM0230504.1"/>
    </source>
</evidence>
<dbReference type="Proteomes" id="UP000601027">
    <property type="component" value="Unassembled WGS sequence"/>
</dbReference>
<evidence type="ECO:0000313" key="2">
    <source>
        <dbReference type="Proteomes" id="UP000601027"/>
    </source>
</evidence>
<name>A0ABS1XML3_9ACTN</name>
<sequence>MIDPAALYRHFRVRVIATSAIVWVAAWDTRYDKTGTGVWDYRPSPAGHYFLARSPVHTHPWGYPLRLDEVDPLPNGKGIYHPDSLMHFSLSLERSYPGSFREFFEHQALTMPDLARKVSWYAGERMPEYEAHMERRLTLDEQPDPRQAVIAEMDAWAERDAQIAESVFGGHLLRAAEIDQVTRGMPVFSGCTSVYLAECYGDRVQHVMGVGWFLDLPAPDEPDPWGPVLDAPLPDQD</sequence>
<evidence type="ECO:0008006" key="3">
    <source>
        <dbReference type="Google" id="ProtNLM"/>
    </source>
</evidence>
<comment type="caution">
    <text evidence="1">The sequence shown here is derived from an EMBL/GenBank/DDBJ whole genome shotgun (WGS) entry which is preliminary data.</text>
</comment>
<dbReference type="EMBL" id="JAEVHM010000001">
    <property type="protein sequence ID" value="MBM0230504.1"/>
    <property type="molecule type" value="Genomic_DNA"/>
</dbReference>
<protein>
    <recommendedName>
        <fullName evidence="3">DUF4241 domain-containing protein</fullName>
    </recommendedName>
</protein>
<dbReference type="RefSeq" id="WP_203172976.1">
    <property type="nucleotide sequence ID" value="NZ_JAEVHM010000001.1"/>
</dbReference>